<reference evidence="9 10" key="1">
    <citation type="submission" date="2009-06" db="EMBL/GenBank/DDBJ databases">
        <title>Complete sequence of Thermotogales bacterium TBF 19.5.1.</title>
        <authorList>
            <consortium name="US DOE Joint Genome Institute"/>
            <person name="Lucas S."/>
            <person name="Copeland A."/>
            <person name="Lapidus A."/>
            <person name="Glavina del Rio T."/>
            <person name="Tice H."/>
            <person name="Bruce D."/>
            <person name="Goodwin L."/>
            <person name="Pitluck S."/>
            <person name="Chertkov O."/>
            <person name="Brettin T."/>
            <person name="Detter J.C."/>
            <person name="Han C."/>
            <person name="Schmutz J."/>
            <person name="Larimer F."/>
            <person name="Land M."/>
            <person name="Hauser L."/>
            <person name="Kyrpides N."/>
            <person name="Ovchinnikova G."/>
            <person name="Noll K."/>
        </authorList>
    </citation>
    <scope>NUCLEOTIDE SEQUENCE [LARGE SCALE GENOMIC DNA]</scope>
    <source>
        <strain evidence="10">ATCC BAA-1733 / DSM 21960 / TBF 19.5.1</strain>
    </source>
</reference>
<keyword evidence="4 8" id="KW-0479">Metal-binding</keyword>
<evidence type="ECO:0000256" key="7">
    <source>
        <dbReference type="PIRSR" id="PIRSR001123-1"/>
    </source>
</evidence>
<dbReference type="InterPro" id="IPR008007">
    <property type="entry name" value="Peptidase_M42"/>
</dbReference>
<keyword evidence="10" id="KW-1185">Reference proteome</keyword>
<dbReference type="InterPro" id="IPR023367">
    <property type="entry name" value="Peptidase_M42_dom2"/>
</dbReference>
<dbReference type="Pfam" id="PF05343">
    <property type="entry name" value="Peptidase_M42"/>
    <property type="match status" value="1"/>
</dbReference>
<dbReference type="PIRSF" id="PIRSF001123">
    <property type="entry name" value="PepA_GA"/>
    <property type="match status" value="1"/>
</dbReference>
<gene>
    <name evidence="9" type="ordered locus">Kole_0040</name>
</gene>
<feature type="binding site" evidence="8">
    <location>
        <position position="205"/>
    </location>
    <ligand>
        <name>Zn(2+)</name>
        <dbReference type="ChEBI" id="CHEBI:29105"/>
        <label>2</label>
    </ligand>
</feature>
<dbReference type="HOGENOM" id="CLU_047249_1_0_0"/>
<dbReference type="GO" id="GO:0046872">
    <property type="term" value="F:metal ion binding"/>
    <property type="evidence" value="ECO:0007669"/>
    <property type="project" value="UniProtKB-UniRule"/>
</dbReference>
<organism evidence="9 10">
    <name type="scientific">Kosmotoga olearia (strain ATCC BAA-1733 / DSM 21960 / TBF 19.5.1)</name>
    <dbReference type="NCBI Taxonomy" id="521045"/>
    <lineage>
        <taxon>Bacteria</taxon>
        <taxon>Thermotogati</taxon>
        <taxon>Thermotogota</taxon>
        <taxon>Thermotogae</taxon>
        <taxon>Kosmotogales</taxon>
        <taxon>Kosmotogaceae</taxon>
        <taxon>Kosmotoga</taxon>
    </lineage>
</organism>
<feature type="binding site" evidence="8">
    <location>
        <position position="172"/>
    </location>
    <ligand>
        <name>Zn(2+)</name>
        <dbReference type="ChEBI" id="CHEBI:29105"/>
        <label>2</label>
    </ligand>
</feature>
<feature type="binding site" evidence="8">
    <location>
        <position position="172"/>
    </location>
    <ligand>
        <name>Zn(2+)</name>
        <dbReference type="ChEBI" id="CHEBI:29105"/>
        <label>1</label>
    </ligand>
</feature>
<evidence type="ECO:0000256" key="5">
    <source>
        <dbReference type="ARBA" id="ARBA00022801"/>
    </source>
</evidence>
<evidence type="ECO:0000313" key="9">
    <source>
        <dbReference type="EMBL" id="ACR78769.1"/>
    </source>
</evidence>
<dbReference type="Gene3D" id="3.40.630.10">
    <property type="entry name" value="Zn peptidases"/>
    <property type="match status" value="1"/>
</dbReference>
<dbReference type="eggNOG" id="COG1363">
    <property type="taxonomic scope" value="Bacteria"/>
</dbReference>
<evidence type="ECO:0000313" key="10">
    <source>
        <dbReference type="Proteomes" id="UP000002382"/>
    </source>
</evidence>
<dbReference type="KEGG" id="kol:Kole_0040"/>
<evidence type="ECO:0000256" key="2">
    <source>
        <dbReference type="ARBA" id="ARBA00022438"/>
    </source>
</evidence>
<dbReference type="Gene3D" id="2.40.30.40">
    <property type="entry name" value="Peptidase M42, domain 2"/>
    <property type="match status" value="1"/>
</dbReference>
<evidence type="ECO:0000256" key="6">
    <source>
        <dbReference type="PIRNR" id="PIRNR001123"/>
    </source>
</evidence>
<keyword evidence="5" id="KW-0378">Hydrolase</keyword>
<protein>
    <submittedName>
        <fullName evidence="9">Peptidase M42 family protein</fullName>
    </submittedName>
</protein>
<comment type="cofactor">
    <cofactor evidence="8">
        <name>a divalent metal cation</name>
        <dbReference type="ChEBI" id="CHEBI:60240"/>
    </cofactor>
    <text evidence="8">Binds 2 divalent metal cations per subunit.</text>
</comment>
<dbReference type="PANTHER" id="PTHR32481:SF6">
    <property type="entry name" value="ENDOGLUCANASE"/>
    <property type="match status" value="1"/>
</dbReference>
<keyword evidence="3" id="KW-0645">Protease</keyword>
<dbReference type="GO" id="GO:0004177">
    <property type="term" value="F:aminopeptidase activity"/>
    <property type="evidence" value="ECO:0007669"/>
    <property type="project" value="UniProtKB-UniRule"/>
</dbReference>
<feature type="active site" description="Proton acceptor" evidence="7">
    <location>
        <position position="204"/>
    </location>
</feature>
<dbReference type="InterPro" id="IPR051464">
    <property type="entry name" value="Peptidase_M42_aminopept"/>
</dbReference>
<dbReference type="EMBL" id="CP001634">
    <property type="protein sequence ID" value="ACR78769.1"/>
    <property type="molecule type" value="Genomic_DNA"/>
</dbReference>
<evidence type="ECO:0000256" key="3">
    <source>
        <dbReference type="ARBA" id="ARBA00022670"/>
    </source>
</evidence>
<proteinExistence type="inferred from homology"/>
<comment type="similarity">
    <text evidence="1 6">Belongs to the peptidase M42 family.</text>
</comment>
<evidence type="ECO:0000256" key="1">
    <source>
        <dbReference type="ARBA" id="ARBA00006272"/>
    </source>
</evidence>
<dbReference type="OrthoDB" id="48055at2"/>
<feature type="binding site" evidence="8">
    <location>
        <position position="63"/>
    </location>
    <ligand>
        <name>Zn(2+)</name>
        <dbReference type="ChEBI" id="CHEBI:29105"/>
        <label>1</label>
    </ligand>
</feature>
<dbReference type="GO" id="GO:0006508">
    <property type="term" value="P:proteolysis"/>
    <property type="evidence" value="ECO:0007669"/>
    <property type="project" value="UniProtKB-KW"/>
</dbReference>
<dbReference type="Proteomes" id="UP000002382">
    <property type="component" value="Chromosome"/>
</dbReference>
<dbReference type="SUPFAM" id="SSF53187">
    <property type="entry name" value="Zn-dependent exopeptidases"/>
    <property type="match status" value="1"/>
</dbReference>
<dbReference type="STRING" id="521045.Kole_0040"/>
<dbReference type="SUPFAM" id="SSF101821">
    <property type="entry name" value="Aminopeptidase/glucanase lid domain"/>
    <property type="match status" value="1"/>
</dbReference>
<evidence type="ECO:0000256" key="8">
    <source>
        <dbReference type="PIRSR" id="PIRSR001123-2"/>
    </source>
</evidence>
<feature type="binding site" evidence="8">
    <location>
        <position position="307"/>
    </location>
    <ligand>
        <name>Zn(2+)</name>
        <dbReference type="ChEBI" id="CHEBI:29105"/>
        <label>2</label>
    </ligand>
</feature>
<dbReference type="RefSeq" id="WP_012744557.1">
    <property type="nucleotide sequence ID" value="NC_012785.1"/>
</dbReference>
<reference evidence="9 10" key="2">
    <citation type="journal article" date="2011" name="J. Bacteriol.">
        <title>Genome Sequence of Kosmotoga olearia Strain TBF 19.5.1, a Thermophilic Bacterium with a Wide Growth Temperature Range, Isolated from the Troll B Oil Platform in the North Sea.</title>
        <authorList>
            <person name="Swithers K.S."/>
            <person name="Dipippo J.L."/>
            <person name="Bruce D.C."/>
            <person name="Detter C."/>
            <person name="Tapia R."/>
            <person name="Han S."/>
            <person name="Goodwin L.A."/>
            <person name="Han J."/>
            <person name="Woyke T."/>
            <person name="Pitluck S."/>
            <person name="Pennacchio L."/>
            <person name="Nolan M."/>
            <person name="Mikhailova N."/>
            <person name="Land M.L."/>
            <person name="Nesbo C.L."/>
            <person name="Gogarten J.P."/>
            <person name="Noll K.M."/>
        </authorList>
    </citation>
    <scope>NUCLEOTIDE SEQUENCE [LARGE SCALE GENOMIC DNA]</scope>
    <source>
        <strain evidence="10">ATCC BAA-1733 / DSM 21960 / TBF 19.5.1</strain>
    </source>
</reference>
<evidence type="ECO:0000256" key="4">
    <source>
        <dbReference type="ARBA" id="ARBA00022723"/>
    </source>
</evidence>
<dbReference type="PANTHER" id="PTHR32481">
    <property type="entry name" value="AMINOPEPTIDASE"/>
    <property type="match status" value="1"/>
</dbReference>
<accession>C5CHD0</accession>
<keyword evidence="2" id="KW-0031">Aminopeptidase</keyword>
<feature type="binding site" evidence="8">
    <location>
        <position position="227"/>
    </location>
    <ligand>
        <name>Zn(2+)</name>
        <dbReference type="ChEBI" id="CHEBI:29105"/>
        <label>1</label>
    </ligand>
</feature>
<name>C5CHD0_KOSOT</name>
<dbReference type="AlphaFoldDB" id="C5CHD0"/>
<sequence length="340" mass="37177">MKTPELLIKLSNAFGPVGYEDEVRKIIQEEIEPYVDEVKVDNLGNLIAFKRGTGKKKVAFFAHIDEVSLVVSAKDERGFLRFDTMGGIDPKVLIAQRVKVVSKDGKVRRGVIGVLAPHLQKAADRKNIPPMDEMFIDVSMNPDYEKIEIGDLVVIDTEAFESNGKVIGKALDDRACAVISILVAKQLSKFSRFPDVYFVFTSREEVGGMGARVAAEAIQPDVGIAMDVTHAHKRTGIELGKGPAITVGGPNIHKGYFKMLDDVAKREGVKVQYEIAAGRTGTDADNVQIAGTGIPALLVSLPNKFMHTPVEVVQVSDVEESARLLVNFLFELEEGEENEA</sequence>